<keyword evidence="7" id="KW-1185">Reference proteome</keyword>
<protein>
    <submittedName>
        <fullName evidence="6">8-oxo-dGTP diphosphatase</fullName>
    </submittedName>
</protein>
<dbReference type="GO" id="GO:0044715">
    <property type="term" value="F:8-oxo-dGDP phosphatase activity"/>
    <property type="evidence" value="ECO:0007669"/>
    <property type="project" value="TreeGrafter"/>
</dbReference>
<dbReference type="AlphaFoldDB" id="A0A1I4A0W0"/>
<evidence type="ECO:0000256" key="1">
    <source>
        <dbReference type="ARBA" id="ARBA00001946"/>
    </source>
</evidence>
<keyword evidence="4" id="KW-0378">Hydrolase</keyword>
<dbReference type="GO" id="GO:0035539">
    <property type="term" value="F:8-oxo-7,8-dihydrodeoxyguanosine triphosphate pyrophosphatase activity"/>
    <property type="evidence" value="ECO:0007669"/>
    <property type="project" value="TreeGrafter"/>
</dbReference>
<dbReference type="GO" id="GO:0006281">
    <property type="term" value="P:DNA repair"/>
    <property type="evidence" value="ECO:0007669"/>
    <property type="project" value="InterPro"/>
</dbReference>
<dbReference type="SUPFAM" id="SSF55811">
    <property type="entry name" value="Nudix"/>
    <property type="match status" value="1"/>
</dbReference>
<keyword evidence="3" id="KW-0479">Metal-binding</keyword>
<dbReference type="Proteomes" id="UP000183557">
    <property type="component" value="Unassembled WGS sequence"/>
</dbReference>
<name>A0A1I4A0W0_HALDA</name>
<dbReference type="GO" id="GO:0044716">
    <property type="term" value="F:8-oxo-GDP phosphatase activity"/>
    <property type="evidence" value="ECO:0007669"/>
    <property type="project" value="TreeGrafter"/>
</dbReference>
<comment type="similarity">
    <text evidence="2">Belongs to the Nudix hydrolase family.</text>
</comment>
<accession>A0A1I4A0W0</accession>
<dbReference type="PANTHER" id="PTHR47707:SF1">
    <property type="entry name" value="NUDIX HYDROLASE FAMILY PROTEIN"/>
    <property type="match status" value="1"/>
</dbReference>
<evidence type="ECO:0000256" key="2">
    <source>
        <dbReference type="ARBA" id="ARBA00005582"/>
    </source>
</evidence>
<dbReference type="InterPro" id="IPR015797">
    <property type="entry name" value="NUDIX_hydrolase-like_dom_sf"/>
</dbReference>
<organism evidence="6 7">
    <name type="scientific">Halobacillus dabanensis</name>
    <dbReference type="NCBI Taxonomy" id="240302"/>
    <lineage>
        <taxon>Bacteria</taxon>
        <taxon>Bacillati</taxon>
        <taxon>Bacillota</taxon>
        <taxon>Bacilli</taxon>
        <taxon>Bacillales</taxon>
        <taxon>Bacillaceae</taxon>
        <taxon>Halobacillus</taxon>
    </lineage>
</organism>
<dbReference type="Gene3D" id="3.90.79.10">
    <property type="entry name" value="Nucleoside Triphosphate Pyrophosphohydrolase"/>
    <property type="match status" value="1"/>
</dbReference>
<sequence length="95" mass="10857">MKPIIEVIGAVIERDKHILCALRSPTMSLGLNWEFPGWKLKDHESPKEAWLREIKELKCDMKVNTMVESTTKESDSNIICLSTYRAKIVSGTPRL</sequence>
<dbReference type="GO" id="GO:0046872">
    <property type="term" value="F:metal ion binding"/>
    <property type="evidence" value="ECO:0007669"/>
    <property type="project" value="UniProtKB-KW"/>
</dbReference>
<dbReference type="EMBL" id="FOSB01000015">
    <property type="protein sequence ID" value="SFK49419.1"/>
    <property type="molecule type" value="Genomic_DNA"/>
</dbReference>
<evidence type="ECO:0000256" key="4">
    <source>
        <dbReference type="ARBA" id="ARBA00022801"/>
    </source>
</evidence>
<comment type="cofactor">
    <cofactor evidence="1">
        <name>Mg(2+)</name>
        <dbReference type="ChEBI" id="CHEBI:18420"/>
    </cofactor>
</comment>
<evidence type="ECO:0000313" key="7">
    <source>
        <dbReference type="Proteomes" id="UP000183557"/>
    </source>
</evidence>
<dbReference type="InterPro" id="IPR047127">
    <property type="entry name" value="MutT-like"/>
</dbReference>
<keyword evidence="5" id="KW-0460">Magnesium</keyword>
<evidence type="ECO:0000313" key="6">
    <source>
        <dbReference type="EMBL" id="SFK49419.1"/>
    </source>
</evidence>
<reference evidence="7" key="1">
    <citation type="submission" date="2016-10" db="EMBL/GenBank/DDBJ databases">
        <authorList>
            <person name="Varghese N."/>
            <person name="Submissions S."/>
        </authorList>
    </citation>
    <scope>NUCLEOTIDE SEQUENCE [LARGE SCALE GENOMIC DNA]</scope>
    <source>
        <strain evidence="7">CGMCC 1.3704</strain>
    </source>
</reference>
<evidence type="ECO:0000256" key="5">
    <source>
        <dbReference type="ARBA" id="ARBA00022842"/>
    </source>
</evidence>
<proteinExistence type="inferred from homology"/>
<dbReference type="GO" id="GO:0008413">
    <property type="term" value="F:8-oxo-7,8-dihydroguanosine triphosphate pyrophosphatase activity"/>
    <property type="evidence" value="ECO:0007669"/>
    <property type="project" value="TreeGrafter"/>
</dbReference>
<dbReference type="PANTHER" id="PTHR47707">
    <property type="entry name" value="8-OXO-DGTP DIPHOSPHATASE"/>
    <property type="match status" value="1"/>
</dbReference>
<evidence type="ECO:0000256" key="3">
    <source>
        <dbReference type="ARBA" id="ARBA00022723"/>
    </source>
</evidence>
<dbReference type="RefSeq" id="WP_244151669.1">
    <property type="nucleotide sequence ID" value="NZ_FOSB01000015.1"/>
</dbReference>
<gene>
    <name evidence="6" type="ORF">SAMN04487936_11569</name>
</gene>